<dbReference type="AlphaFoldDB" id="A0AAN9RRR7"/>
<organism evidence="1 2">
    <name type="scientific">Phaseolus coccineus</name>
    <name type="common">Scarlet runner bean</name>
    <name type="synonym">Phaseolus multiflorus</name>
    <dbReference type="NCBI Taxonomy" id="3886"/>
    <lineage>
        <taxon>Eukaryota</taxon>
        <taxon>Viridiplantae</taxon>
        <taxon>Streptophyta</taxon>
        <taxon>Embryophyta</taxon>
        <taxon>Tracheophyta</taxon>
        <taxon>Spermatophyta</taxon>
        <taxon>Magnoliopsida</taxon>
        <taxon>eudicotyledons</taxon>
        <taxon>Gunneridae</taxon>
        <taxon>Pentapetalae</taxon>
        <taxon>rosids</taxon>
        <taxon>fabids</taxon>
        <taxon>Fabales</taxon>
        <taxon>Fabaceae</taxon>
        <taxon>Papilionoideae</taxon>
        <taxon>50 kb inversion clade</taxon>
        <taxon>NPAAA clade</taxon>
        <taxon>indigoferoid/millettioid clade</taxon>
        <taxon>Phaseoleae</taxon>
        <taxon>Phaseolus</taxon>
    </lineage>
</organism>
<comment type="caution">
    <text evidence="1">The sequence shown here is derived from an EMBL/GenBank/DDBJ whole genome shotgun (WGS) entry which is preliminary data.</text>
</comment>
<protein>
    <submittedName>
        <fullName evidence="1">Uncharacterized protein</fullName>
    </submittedName>
</protein>
<proteinExistence type="predicted"/>
<gene>
    <name evidence="1" type="ORF">VNO80_03727</name>
</gene>
<accession>A0AAN9RRR7</accession>
<dbReference type="EMBL" id="JAYMYR010000002">
    <property type="protein sequence ID" value="KAK7378288.1"/>
    <property type="molecule type" value="Genomic_DNA"/>
</dbReference>
<keyword evidence="2" id="KW-1185">Reference proteome</keyword>
<name>A0AAN9RRR7_PHACN</name>
<evidence type="ECO:0000313" key="1">
    <source>
        <dbReference type="EMBL" id="KAK7378288.1"/>
    </source>
</evidence>
<sequence>MGTNKGLCIVAKATLQESHIHSARIFAIEAHSLKPNMTVEKTAASVWEFLPFDYLSYAKELQLVDTRLMVLWLKVPNLKEIQTTLLKSSEDAIQALNGTVIGKQTIPNFVVDVFDRLDVPSKSCFQSRKVTLGSLGKVSGVDILGVTMFVLLYKGGLVASYGGDELGAYGCGFEGYVTYDGPGIGGVYESGSGVGSAIDQS</sequence>
<dbReference type="Proteomes" id="UP001374584">
    <property type="component" value="Unassembled WGS sequence"/>
</dbReference>
<evidence type="ECO:0000313" key="2">
    <source>
        <dbReference type="Proteomes" id="UP001374584"/>
    </source>
</evidence>
<reference evidence="1 2" key="1">
    <citation type="submission" date="2024-01" db="EMBL/GenBank/DDBJ databases">
        <title>The genomes of 5 underutilized Papilionoideae crops provide insights into root nodulation and disease resistanc.</title>
        <authorList>
            <person name="Jiang F."/>
        </authorList>
    </citation>
    <scope>NUCLEOTIDE SEQUENCE [LARGE SCALE GENOMIC DNA]</scope>
    <source>
        <strain evidence="1">JINMINGXINNONG_FW02</strain>
        <tissue evidence="1">Leaves</tissue>
    </source>
</reference>